<dbReference type="EMBL" id="JBHMAA010000011">
    <property type="protein sequence ID" value="MFB9949230.1"/>
    <property type="molecule type" value="Genomic_DNA"/>
</dbReference>
<keyword evidence="7" id="KW-1185">Reference proteome</keyword>
<dbReference type="Gene3D" id="3.40.50.300">
    <property type="entry name" value="P-loop containing nucleotide triphosphate hydrolases"/>
    <property type="match status" value="1"/>
</dbReference>
<dbReference type="PROSITE" id="PS00211">
    <property type="entry name" value="ABC_TRANSPORTER_1"/>
    <property type="match status" value="1"/>
</dbReference>
<dbReference type="InterPro" id="IPR050093">
    <property type="entry name" value="ABC_SmlMolc_Importer"/>
</dbReference>
<gene>
    <name evidence="6" type="ORF">ACFFP0_10245</name>
</gene>
<evidence type="ECO:0000313" key="6">
    <source>
        <dbReference type="EMBL" id="MFB9949230.1"/>
    </source>
</evidence>
<dbReference type="GO" id="GO:0005524">
    <property type="term" value="F:ATP binding"/>
    <property type="evidence" value="ECO:0007669"/>
    <property type="project" value="UniProtKB-KW"/>
</dbReference>
<dbReference type="InterPro" id="IPR008995">
    <property type="entry name" value="Mo/tungstate-bd_C_term_dom"/>
</dbReference>
<dbReference type="Pfam" id="PF08402">
    <property type="entry name" value="TOBE_2"/>
    <property type="match status" value="1"/>
</dbReference>
<protein>
    <submittedName>
        <fullName evidence="6">ABC transporter ATP-binding protein</fullName>
    </submittedName>
</protein>
<dbReference type="InterPro" id="IPR013611">
    <property type="entry name" value="Transp-assoc_OB_typ2"/>
</dbReference>
<organism evidence="6 7">
    <name type="scientific">Rhizobium puerariae</name>
    <dbReference type="NCBI Taxonomy" id="1585791"/>
    <lineage>
        <taxon>Bacteria</taxon>
        <taxon>Pseudomonadati</taxon>
        <taxon>Pseudomonadota</taxon>
        <taxon>Alphaproteobacteria</taxon>
        <taxon>Hyphomicrobiales</taxon>
        <taxon>Rhizobiaceae</taxon>
        <taxon>Rhizobium/Agrobacterium group</taxon>
        <taxon>Rhizobium</taxon>
    </lineage>
</organism>
<evidence type="ECO:0000256" key="1">
    <source>
        <dbReference type="ARBA" id="ARBA00005417"/>
    </source>
</evidence>
<keyword evidence="3" id="KW-0547">Nucleotide-binding</keyword>
<dbReference type="Proteomes" id="UP001589692">
    <property type="component" value="Unassembled WGS sequence"/>
</dbReference>
<sequence length="345" mass="38269">MSPKLRLVEVSKSYGPVQALRPTSLEVEEGEFLTLLGPSGSGKSTLLQLLAGLVAVDSGQIWIDGALSTRTPPHKRGLGVVFQNYALFPHLTVADNIAFPLEMRRMERAEIDRRVREILEIVQLPQLGDRLPRELSGGQQQRVAFARCAVYAPPIILMDEPLGALDKQLRDQMQGEIRRLHRELGATIIFVTHDQEEAMSMSDRICLMRDGSIEQLAKPSELYFRPRTLFAADFIGRANFVRGDFLARHAVAPSAAAPADALVMLRPEHIRFVMPGTTADFQVEAVLEDHVMLGSHTRHTARTADGTVLVCLSESHEGEHRSRPGDKVILGWDSVRCVVMEGERG</sequence>
<dbReference type="PANTHER" id="PTHR42781">
    <property type="entry name" value="SPERMIDINE/PUTRESCINE IMPORT ATP-BINDING PROTEIN POTA"/>
    <property type="match status" value="1"/>
</dbReference>
<dbReference type="InterPro" id="IPR027417">
    <property type="entry name" value="P-loop_NTPase"/>
</dbReference>
<keyword evidence="4 6" id="KW-0067">ATP-binding</keyword>
<accession>A0ABV6AF29</accession>
<feature type="domain" description="ABC transporter" evidence="5">
    <location>
        <begin position="5"/>
        <end position="235"/>
    </location>
</feature>
<reference evidence="6 7" key="1">
    <citation type="submission" date="2024-09" db="EMBL/GenBank/DDBJ databases">
        <authorList>
            <person name="Sun Q."/>
            <person name="Mori K."/>
        </authorList>
    </citation>
    <scope>NUCLEOTIDE SEQUENCE [LARGE SCALE GENOMIC DNA]</scope>
    <source>
        <strain evidence="6 7">TBRC 4938</strain>
    </source>
</reference>
<evidence type="ECO:0000259" key="5">
    <source>
        <dbReference type="PROSITE" id="PS50893"/>
    </source>
</evidence>
<keyword evidence="2" id="KW-0813">Transport</keyword>
<dbReference type="InterPro" id="IPR003593">
    <property type="entry name" value="AAA+_ATPase"/>
</dbReference>
<dbReference type="InterPro" id="IPR017871">
    <property type="entry name" value="ABC_transporter-like_CS"/>
</dbReference>
<dbReference type="Pfam" id="PF00005">
    <property type="entry name" value="ABC_tran"/>
    <property type="match status" value="1"/>
</dbReference>
<dbReference type="PANTHER" id="PTHR42781:SF4">
    <property type="entry name" value="SPERMIDINE_PUTRESCINE IMPORT ATP-BINDING PROTEIN POTA"/>
    <property type="match status" value="1"/>
</dbReference>
<evidence type="ECO:0000256" key="2">
    <source>
        <dbReference type="ARBA" id="ARBA00022448"/>
    </source>
</evidence>
<evidence type="ECO:0000313" key="7">
    <source>
        <dbReference type="Proteomes" id="UP001589692"/>
    </source>
</evidence>
<dbReference type="RefSeq" id="WP_377259973.1">
    <property type="nucleotide sequence ID" value="NZ_JBHMAA010000011.1"/>
</dbReference>
<dbReference type="SMART" id="SM00382">
    <property type="entry name" value="AAA"/>
    <property type="match status" value="1"/>
</dbReference>
<dbReference type="SUPFAM" id="SSF50331">
    <property type="entry name" value="MOP-like"/>
    <property type="match status" value="1"/>
</dbReference>
<comment type="similarity">
    <text evidence="1">Belongs to the ABC transporter superfamily.</text>
</comment>
<dbReference type="SUPFAM" id="SSF52540">
    <property type="entry name" value="P-loop containing nucleoside triphosphate hydrolases"/>
    <property type="match status" value="1"/>
</dbReference>
<comment type="caution">
    <text evidence="6">The sequence shown here is derived from an EMBL/GenBank/DDBJ whole genome shotgun (WGS) entry which is preliminary data.</text>
</comment>
<dbReference type="PROSITE" id="PS50893">
    <property type="entry name" value="ABC_TRANSPORTER_2"/>
    <property type="match status" value="1"/>
</dbReference>
<dbReference type="InterPro" id="IPR003439">
    <property type="entry name" value="ABC_transporter-like_ATP-bd"/>
</dbReference>
<evidence type="ECO:0000256" key="4">
    <source>
        <dbReference type="ARBA" id="ARBA00022840"/>
    </source>
</evidence>
<evidence type="ECO:0000256" key="3">
    <source>
        <dbReference type="ARBA" id="ARBA00022741"/>
    </source>
</evidence>
<proteinExistence type="inferred from homology"/>
<name>A0ABV6AF29_9HYPH</name>